<name>A0A7J0E0L9_9ERIC</name>
<feature type="region of interest" description="Disordered" evidence="1">
    <location>
        <begin position="136"/>
        <end position="160"/>
    </location>
</feature>
<sequence>MNGAEPVKELKGSTLSCPELRALVVNNLKMPAPKAGEESSKTKGSTEPNHPCCGPWLVARAVAASKAIHPTWSESRTTRFAPKEQLLLSYKLGLTPGEKLWDDLMLNPPNDLRDLMMQVEMYARLEDDVKHAERALGEHFPGEMAHSKDERRIRKTGKDS</sequence>
<gene>
    <name evidence="2" type="ORF">Acr_00g0099310</name>
</gene>
<evidence type="ECO:0000256" key="1">
    <source>
        <dbReference type="SAM" id="MobiDB-lite"/>
    </source>
</evidence>
<comment type="caution">
    <text evidence="2">The sequence shown here is derived from an EMBL/GenBank/DDBJ whole genome shotgun (WGS) entry which is preliminary data.</text>
</comment>
<evidence type="ECO:0000313" key="3">
    <source>
        <dbReference type="Proteomes" id="UP000585474"/>
    </source>
</evidence>
<accession>A0A7J0E0L9</accession>
<protein>
    <submittedName>
        <fullName evidence="2">Uncharacterized protein</fullName>
    </submittedName>
</protein>
<evidence type="ECO:0000313" key="2">
    <source>
        <dbReference type="EMBL" id="GFS45979.1"/>
    </source>
</evidence>
<dbReference type="EMBL" id="BJWL01000457">
    <property type="protein sequence ID" value="GFS45979.1"/>
    <property type="molecule type" value="Genomic_DNA"/>
</dbReference>
<keyword evidence="3" id="KW-1185">Reference proteome</keyword>
<dbReference type="AlphaFoldDB" id="A0A7J0E0L9"/>
<proteinExistence type="predicted"/>
<feature type="region of interest" description="Disordered" evidence="1">
    <location>
        <begin position="31"/>
        <end position="50"/>
    </location>
</feature>
<reference evidence="3" key="1">
    <citation type="submission" date="2019-07" db="EMBL/GenBank/DDBJ databases">
        <title>De Novo Assembly of kiwifruit Actinidia rufa.</title>
        <authorList>
            <person name="Sugita-Konishi S."/>
            <person name="Sato K."/>
            <person name="Mori E."/>
            <person name="Abe Y."/>
            <person name="Kisaki G."/>
            <person name="Hamano K."/>
            <person name="Suezawa K."/>
            <person name="Otani M."/>
            <person name="Fukuda T."/>
            <person name="Manabe T."/>
            <person name="Gomi K."/>
            <person name="Tabuchi M."/>
            <person name="Akimitsu K."/>
            <person name="Kataoka I."/>
        </authorList>
    </citation>
    <scope>NUCLEOTIDE SEQUENCE [LARGE SCALE GENOMIC DNA]</scope>
    <source>
        <strain evidence="3">cv. Fuchu</strain>
    </source>
</reference>
<dbReference type="Proteomes" id="UP000585474">
    <property type="component" value="Unassembled WGS sequence"/>
</dbReference>
<organism evidence="2 3">
    <name type="scientific">Actinidia rufa</name>
    <dbReference type="NCBI Taxonomy" id="165716"/>
    <lineage>
        <taxon>Eukaryota</taxon>
        <taxon>Viridiplantae</taxon>
        <taxon>Streptophyta</taxon>
        <taxon>Embryophyta</taxon>
        <taxon>Tracheophyta</taxon>
        <taxon>Spermatophyta</taxon>
        <taxon>Magnoliopsida</taxon>
        <taxon>eudicotyledons</taxon>
        <taxon>Gunneridae</taxon>
        <taxon>Pentapetalae</taxon>
        <taxon>asterids</taxon>
        <taxon>Ericales</taxon>
        <taxon>Actinidiaceae</taxon>
        <taxon>Actinidia</taxon>
    </lineage>
</organism>